<keyword evidence="5" id="KW-0788">Thiol protease</keyword>
<evidence type="ECO:0000259" key="8">
    <source>
        <dbReference type="PROSITE" id="PS50222"/>
    </source>
</evidence>
<dbReference type="EMBL" id="KV929394">
    <property type="protein sequence ID" value="PIO34566.1"/>
    <property type="molecule type" value="Genomic_DNA"/>
</dbReference>
<sequence length="384" mass="44412">MYQCIRRRLPQEFFLHSRPVNKKCVFINEREVTQDFHLLPGSYVIIPSTAEPDQECEFILRVFSRKHLLEEHGENPSPVLCCKKIAEKQDEQETVIARYFEKHPEINVSQLQMLLNKGSWTCAKQAPVKFSLDACKVIMAQLDVSFPICENTLICELLTMPQGPVSASGTLNVIEFHNLWKRLQSYHRTGNDENFELLLLSVSLKRFTPFFCPDHSHWIKIDKRYFDIQNIIFVVRTEIFQRTDIDRSGFLNLSDLQAAVQEKGITLSHQFYNLIALRYGNSSLKINFENFVCLMLRMEINGGSHTLRRTLSLPPASRSSGHSSTSRYPTLYYRHRPPAVQKKQLDAHESGTNVQSLRSSLISEEPCSDTQITNQQLLLHFQLH</sequence>
<dbReference type="InterPro" id="IPR054069">
    <property type="entry name" value="CAPN3/13-like_C_EFh"/>
</dbReference>
<dbReference type="Gene3D" id="2.60.120.380">
    <property type="match status" value="1"/>
</dbReference>
<keyword evidence="4" id="KW-0378">Hydrolase</keyword>
<dbReference type="Gene3D" id="1.10.238.10">
    <property type="entry name" value="EF-hand"/>
    <property type="match status" value="1"/>
</dbReference>
<evidence type="ECO:0000256" key="5">
    <source>
        <dbReference type="ARBA" id="ARBA00022807"/>
    </source>
</evidence>
<dbReference type="GO" id="GO:0004198">
    <property type="term" value="F:calcium-dependent cysteine-type endopeptidase activity"/>
    <property type="evidence" value="ECO:0007669"/>
    <property type="project" value="InterPro"/>
</dbReference>
<evidence type="ECO:0000256" key="7">
    <source>
        <dbReference type="SAM" id="MobiDB-lite"/>
    </source>
</evidence>
<name>A0A2G9S351_AQUCT</name>
<dbReference type="PANTHER" id="PTHR10183:SF302">
    <property type="entry name" value="CALPAIN-14"/>
    <property type="match status" value="1"/>
</dbReference>
<dbReference type="GO" id="GO:0005737">
    <property type="term" value="C:cytoplasm"/>
    <property type="evidence" value="ECO:0007669"/>
    <property type="project" value="TreeGrafter"/>
</dbReference>
<dbReference type="InterPro" id="IPR018247">
    <property type="entry name" value="EF_Hand_1_Ca_BS"/>
</dbReference>
<keyword evidence="3" id="KW-0479">Metal-binding</keyword>
<feature type="region of interest" description="Disordered" evidence="7">
    <location>
        <begin position="311"/>
        <end position="331"/>
    </location>
</feature>
<evidence type="ECO:0000313" key="9">
    <source>
        <dbReference type="EMBL" id="PIO34566.1"/>
    </source>
</evidence>
<dbReference type="InterPro" id="IPR036213">
    <property type="entry name" value="Calpain_III_sf"/>
</dbReference>
<dbReference type="InterPro" id="IPR002048">
    <property type="entry name" value="EF_hand_dom"/>
</dbReference>
<reference evidence="10" key="1">
    <citation type="journal article" date="2017" name="Nat. Commun.">
        <title>The North American bullfrog draft genome provides insight into hormonal regulation of long noncoding RNA.</title>
        <authorList>
            <person name="Hammond S.A."/>
            <person name="Warren R.L."/>
            <person name="Vandervalk B.P."/>
            <person name="Kucuk E."/>
            <person name="Khan H."/>
            <person name="Gibb E.A."/>
            <person name="Pandoh P."/>
            <person name="Kirk H."/>
            <person name="Zhao Y."/>
            <person name="Jones M."/>
            <person name="Mungall A.J."/>
            <person name="Coope R."/>
            <person name="Pleasance S."/>
            <person name="Moore R.A."/>
            <person name="Holt R.A."/>
            <person name="Round J.M."/>
            <person name="Ohora S."/>
            <person name="Walle B.V."/>
            <person name="Veldhoen N."/>
            <person name="Helbing C.C."/>
            <person name="Birol I."/>
        </authorList>
    </citation>
    <scope>NUCLEOTIDE SEQUENCE [LARGE SCALE GENOMIC DNA]</scope>
</reference>
<dbReference type="SUPFAM" id="SSF47473">
    <property type="entry name" value="EF-hand"/>
    <property type="match status" value="1"/>
</dbReference>
<dbReference type="PROSITE" id="PS00018">
    <property type="entry name" value="EF_HAND_1"/>
    <property type="match status" value="1"/>
</dbReference>
<dbReference type="InterPro" id="IPR022682">
    <property type="entry name" value="Calpain_domain_III"/>
</dbReference>
<evidence type="ECO:0000313" key="10">
    <source>
        <dbReference type="Proteomes" id="UP000228934"/>
    </source>
</evidence>
<comment type="similarity">
    <text evidence="1">Belongs to the peptidase C2 family.</text>
</comment>
<keyword evidence="6" id="KW-0106">Calcium</keyword>
<evidence type="ECO:0000256" key="4">
    <source>
        <dbReference type="ARBA" id="ARBA00022801"/>
    </source>
</evidence>
<dbReference type="OrthoDB" id="424753at2759"/>
<dbReference type="Pfam" id="PF01067">
    <property type="entry name" value="Calpain_III"/>
    <property type="match status" value="1"/>
</dbReference>
<dbReference type="PROSITE" id="PS50222">
    <property type="entry name" value="EF_HAND_2"/>
    <property type="match status" value="1"/>
</dbReference>
<organism evidence="9 10">
    <name type="scientific">Aquarana catesbeiana</name>
    <name type="common">American bullfrog</name>
    <name type="synonym">Rana catesbeiana</name>
    <dbReference type="NCBI Taxonomy" id="8400"/>
    <lineage>
        <taxon>Eukaryota</taxon>
        <taxon>Metazoa</taxon>
        <taxon>Chordata</taxon>
        <taxon>Craniata</taxon>
        <taxon>Vertebrata</taxon>
        <taxon>Euteleostomi</taxon>
        <taxon>Amphibia</taxon>
        <taxon>Batrachia</taxon>
        <taxon>Anura</taxon>
        <taxon>Neobatrachia</taxon>
        <taxon>Ranoidea</taxon>
        <taxon>Ranidae</taxon>
        <taxon>Aquarana</taxon>
    </lineage>
</organism>
<dbReference type="InterPro" id="IPR011992">
    <property type="entry name" value="EF-hand-dom_pair"/>
</dbReference>
<keyword evidence="10" id="KW-1185">Reference proteome</keyword>
<dbReference type="SUPFAM" id="SSF49758">
    <property type="entry name" value="Calpain large subunit, middle domain (domain III)"/>
    <property type="match status" value="1"/>
</dbReference>
<dbReference type="GO" id="GO:0005509">
    <property type="term" value="F:calcium ion binding"/>
    <property type="evidence" value="ECO:0007669"/>
    <property type="project" value="InterPro"/>
</dbReference>
<feature type="compositionally biased region" description="Low complexity" evidence="7">
    <location>
        <begin position="312"/>
        <end position="326"/>
    </location>
</feature>
<accession>A0A2G9S351</accession>
<dbReference type="AlphaFoldDB" id="A0A2G9S351"/>
<dbReference type="Proteomes" id="UP000228934">
    <property type="component" value="Unassembled WGS sequence"/>
</dbReference>
<dbReference type="GO" id="GO:0006508">
    <property type="term" value="P:proteolysis"/>
    <property type="evidence" value="ECO:0007669"/>
    <property type="project" value="UniProtKB-KW"/>
</dbReference>
<keyword evidence="2" id="KW-0645">Protease</keyword>
<evidence type="ECO:0000256" key="6">
    <source>
        <dbReference type="ARBA" id="ARBA00022837"/>
    </source>
</evidence>
<dbReference type="InterPro" id="IPR022683">
    <property type="entry name" value="Calpain_III"/>
</dbReference>
<dbReference type="PANTHER" id="PTHR10183">
    <property type="entry name" value="CALPAIN"/>
    <property type="match status" value="1"/>
</dbReference>
<evidence type="ECO:0000256" key="2">
    <source>
        <dbReference type="ARBA" id="ARBA00022670"/>
    </source>
</evidence>
<dbReference type="SMART" id="SM00720">
    <property type="entry name" value="calpain_III"/>
    <property type="match status" value="1"/>
</dbReference>
<dbReference type="InterPro" id="IPR022684">
    <property type="entry name" value="Calpain_cysteine_protease"/>
</dbReference>
<gene>
    <name evidence="9" type="ORF">AB205_0132150</name>
</gene>
<evidence type="ECO:0000256" key="3">
    <source>
        <dbReference type="ARBA" id="ARBA00022723"/>
    </source>
</evidence>
<feature type="domain" description="EF-hand" evidence="8">
    <location>
        <begin position="238"/>
        <end position="266"/>
    </location>
</feature>
<protein>
    <recommendedName>
        <fullName evidence="8">EF-hand domain-containing protein</fullName>
    </recommendedName>
</protein>
<proteinExistence type="inferred from homology"/>
<evidence type="ECO:0000256" key="1">
    <source>
        <dbReference type="ARBA" id="ARBA00007623"/>
    </source>
</evidence>
<dbReference type="Pfam" id="PF21875">
    <property type="entry name" value="CAPN13-like_C_EFh"/>
    <property type="match status" value="1"/>
</dbReference>